<accession>A0A964T3W7</accession>
<dbReference type="Proteomes" id="UP000773614">
    <property type="component" value="Unassembled WGS sequence"/>
</dbReference>
<evidence type="ECO:0000256" key="1">
    <source>
        <dbReference type="SAM" id="SignalP"/>
    </source>
</evidence>
<dbReference type="EMBL" id="SPKJ01000022">
    <property type="protein sequence ID" value="MYZ47844.1"/>
    <property type="molecule type" value="Genomic_DNA"/>
</dbReference>
<feature type="chain" id="PRO_5036757175" evidence="1">
    <location>
        <begin position="23"/>
        <end position="129"/>
    </location>
</feature>
<sequence length="129" mass="12846">MMLRILVAATMTATLASPAAFAQEGTAAGAAGGAAVGAAVGGPVGAVVGGVAGAAAGTAIDPPPPEVRQYVVEQPADTVEIQGTVAVGEALPDTVVLKPVPNYQYQYAVVNNKRVLVDPGTRKVVRIIQ</sequence>
<name>A0A964T3W7_9HYPH</name>
<evidence type="ECO:0000313" key="3">
    <source>
        <dbReference type="Proteomes" id="UP000773614"/>
    </source>
</evidence>
<feature type="signal peptide" evidence="1">
    <location>
        <begin position="1"/>
        <end position="22"/>
    </location>
</feature>
<dbReference type="AlphaFoldDB" id="A0A964T3W7"/>
<organism evidence="2 3">
    <name type="scientific">Propylenella binzhouense</name>
    <dbReference type="NCBI Taxonomy" id="2555902"/>
    <lineage>
        <taxon>Bacteria</taxon>
        <taxon>Pseudomonadati</taxon>
        <taxon>Pseudomonadota</taxon>
        <taxon>Alphaproteobacteria</taxon>
        <taxon>Hyphomicrobiales</taxon>
        <taxon>Propylenellaceae</taxon>
        <taxon>Propylenella</taxon>
    </lineage>
</organism>
<evidence type="ECO:0000313" key="2">
    <source>
        <dbReference type="EMBL" id="MYZ47844.1"/>
    </source>
</evidence>
<keyword evidence="1" id="KW-0732">Signal</keyword>
<keyword evidence="3" id="KW-1185">Reference proteome</keyword>
<reference evidence="2" key="1">
    <citation type="submission" date="2019-03" db="EMBL/GenBank/DDBJ databases">
        <title>Afifella sp. nov., isolated from activated sludge.</title>
        <authorList>
            <person name="Li Q."/>
            <person name="Liu Y."/>
        </authorList>
    </citation>
    <scope>NUCLEOTIDE SEQUENCE</scope>
    <source>
        <strain evidence="2">L72</strain>
    </source>
</reference>
<protein>
    <submittedName>
        <fullName evidence="2">DUF1236 domain-containing protein</fullName>
    </submittedName>
</protein>
<dbReference type="Pfam" id="PF06823">
    <property type="entry name" value="DUF1236"/>
    <property type="match status" value="1"/>
</dbReference>
<dbReference type="OrthoDB" id="102964at2"/>
<gene>
    <name evidence="2" type="ORF">E4O86_08975</name>
</gene>
<proteinExistence type="predicted"/>
<comment type="caution">
    <text evidence="2">The sequence shown here is derived from an EMBL/GenBank/DDBJ whole genome shotgun (WGS) entry which is preliminary data.</text>
</comment>
<dbReference type="InterPro" id="IPR009642">
    <property type="entry name" value="DUF1236"/>
</dbReference>